<name>A0ABT4AEW6_9BACT</name>
<dbReference type="RefSeq" id="WP_267538884.1">
    <property type="nucleotide sequence ID" value="NZ_JAPNKA010000001.1"/>
</dbReference>
<keyword evidence="1" id="KW-1133">Transmembrane helix</keyword>
<keyword evidence="1" id="KW-0812">Transmembrane</keyword>
<dbReference type="InterPro" id="IPR001036">
    <property type="entry name" value="Acrflvin-R"/>
</dbReference>
<dbReference type="Gene3D" id="1.20.1640.10">
    <property type="entry name" value="Multidrug efflux transporter AcrB transmembrane domain"/>
    <property type="match status" value="1"/>
</dbReference>
<reference evidence="2 3" key="1">
    <citation type="submission" date="2022-11" db="EMBL/GenBank/DDBJ databases">
        <title>Minimal conservation of predation-associated metabolite biosynthetic gene clusters underscores biosynthetic potential of Myxococcota including descriptions for ten novel species: Archangium lansinium sp. nov., Myxococcus landrumus sp. nov., Nannocystis bai.</title>
        <authorList>
            <person name="Ahearne A."/>
            <person name="Stevens C."/>
            <person name="Phillips K."/>
        </authorList>
    </citation>
    <scope>NUCLEOTIDE SEQUENCE [LARGE SCALE GENOMIC DNA]</scope>
    <source>
        <strain evidence="2 3">MIWBW</strain>
    </source>
</reference>
<sequence>MLLATLDLVPIALGFGEGTELLRPLALVTLSGLSVGTLLTLFVVPCLYVSLHALVAWRPGGRRSRKHEGPSRREPGEAS</sequence>
<dbReference type="PANTHER" id="PTHR32063">
    <property type="match status" value="1"/>
</dbReference>
<comment type="caution">
    <text evidence="2">The sequence shown here is derived from an EMBL/GenBank/DDBJ whole genome shotgun (WGS) entry which is preliminary data.</text>
</comment>
<gene>
    <name evidence="2" type="ORF">OV287_37735</name>
</gene>
<dbReference type="Proteomes" id="UP001207654">
    <property type="component" value="Unassembled WGS sequence"/>
</dbReference>
<dbReference type="SUPFAM" id="SSF82866">
    <property type="entry name" value="Multidrug efflux transporter AcrB transmembrane domain"/>
    <property type="match status" value="1"/>
</dbReference>
<accession>A0ABT4AEW6</accession>
<evidence type="ECO:0000313" key="2">
    <source>
        <dbReference type="EMBL" id="MCY1080210.1"/>
    </source>
</evidence>
<evidence type="ECO:0000313" key="3">
    <source>
        <dbReference type="Proteomes" id="UP001207654"/>
    </source>
</evidence>
<keyword evidence="3" id="KW-1185">Reference proteome</keyword>
<feature type="transmembrane region" description="Helical" evidence="1">
    <location>
        <begin position="34"/>
        <end position="57"/>
    </location>
</feature>
<dbReference type="PANTHER" id="PTHR32063:SF0">
    <property type="entry name" value="SWARMING MOTILITY PROTEIN SWRC"/>
    <property type="match status" value="1"/>
</dbReference>
<protein>
    <submittedName>
        <fullName evidence="2">Efflux RND transporter permease subunit</fullName>
    </submittedName>
</protein>
<proteinExistence type="predicted"/>
<dbReference type="Pfam" id="PF00873">
    <property type="entry name" value="ACR_tran"/>
    <property type="match status" value="1"/>
</dbReference>
<dbReference type="EMBL" id="JAPNKA010000001">
    <property type="protein sequence ID" value="MCY1080210.1"/>
    <property type="molecule type" value="Genomic_DNA"/>
</dbReference>
<evidence type="ECO:0000256" key="1">
    <source>
        <dbReference type="SAM" id="Phobius"/>
    </source>
</evidence>
<keyword evidence="1" id="KW-0472">Membrane</keyword>
<organism evidence="2 3">
    <name type="scientific">Archangium lansingense</name>
    <dbReference type="NCBI Taxonomy" id="2995310"/>
    <lineage>
        <taxon>Bacteria</taxon>
        <taxon>Pseudomonadati</taxon>
        <taxon>Myxococcota</taxon>
        <taxon>Myxococcia</taxon>
        <taxon>Myxococcales</taxon>
        <taxon>Cystobacterineae</taxon>
        <taxon>Archangiaceae</taxon>
        <taxon>Archangium</taxon>
    </lineage>
</organism>